<organism evidence="2 3">
    <name type="scientific">Leucobacter komagatae</name>
    <dbReference type="NCBI Taxonomy" id="55969"/>
    <lineage>
        <taxon>Bacteria</taxon>
        <taxon>Bacillati</taxon>
        <taxon>Actinomycetota</taxon>
        <taxon>Actinomycetes</taxon>
        <taxon>Micrococcales</taxon>
        <taxon>Microbacteriaceae</taxon>
        <taxon>Leucobacter</taxon>
    </lineage>
</organism>
<accession>A0A0D0I115</accession>
<comment type="caution">
    <text evidence="2">The sequence shown here is derived from an EMBL/GenBank/DDBJ whole genome shotgun (WGS) entry which is preliminary data.</text>
</comment>
<dbReference type="InterPro" id="IPR039422">
    <property type="entry name" value="MarR/SlyA-like"/>
</dbReference>
<dbReference type="InterPro" id="IPR000835">
    <property type="entry name" value="HTH_MarR-typ"/>
</dbReference>
<dbReference type="PANTHER" id="PTHR33164:SF89">
    <property type="entry name" value="MARR FAMILY REGULATORY PROTEIN"/>
    <property type="match status" value="1"/>
</dbReference>
<evidence type="ECO:0000259" key="1">
    <source>
        <dbReference type="PROSITE" id="PS50995"/>
    </source>
</evidence>
<dbReference type="Proteomes" id="UP000032120">
    <property type="component" value="Unassembled WGS sequence"/>
</dbReference>
<dbReference type="PROSITE" id="PS50995">
    <property type="entry name" value="HTH_MARR_2"/>
    <property type="match status" value="1"/>
</dbReference>
<proteinExistence type="predicted"/>
<dbReference type="PRINTS" id="PR00598">
    <property type="entry name" value="HTHMARR"/>
</dbReference>
<dbReference type="GO" id="GO:0003700">
    <property type="term" value="F:DNA-binding transcription factor activity"/>
    <property type="evidence" value="ECO:0007669"/>
    <property type="project" value="InterPro"/>
</dbReference>
<dbReference type="Gene3D" id="1.10.10.10">
    <property type="entry name" value="Winged helix-like DNA-binding domain superfamily/Winged helix DNA-binding domain"/>
    <property type="match status" value="1"/>
</dbReference>
<dbReference type="InterPro" id="IPR036388">
    <property type="entry name" value="WH-like_DNA-bd_sf"/>
</dbReference>
<keyword evidence="3" id="KW-1185">Reference proteome</keyword>
<reference evidence="2 3" key="1">
    <citation type="submission" date="2015-01" db="EMBL/GenBank/DDBJ databases">
        <title>Draft genome sequence of Leucobacter komagatae strain VKM ST2845.</title>
        <authorList>
            <person name="Karlyshev A.V."/>
            <person name="Kudryashova E.B."/>
        </authorList>
    </citation>
    <scope>NUCLEOTIDE SEQUENCE [LARGE SCALE GENOMIC DNA]</scope>
    <source>
        <strain evidence="2 3">VKM ST2845</strain>
    </source>
</reference>
<dbReference type="Pfam" id="PF12802">
    <property type="entry name" value="MarR_2"/>
    <property type="match status" value="1"/>
</dbReference>
<name>A0A0D0I115_9MICO</name>
<feature type="domain" description="HTH marR-type" evidence="1">
    <location>
        <begin position="1"/>
        <end position="113"/>
    </location>
</feature>
<protein>
    <recommendedName>
        <fullName evidence="1">HTH marR-type domain-containing protein</fullName>
    </recommendedName>
</protein>
<evidence type="ECO:0000313" key="2">
    <source>
        <dbReference type="EMBL" id="KIP53441.1"/>
    </source>
</evidence>
<dbReference type="InterPro" id="IPR036390">
    <property type="entry name" value="WH_DNA-bd_sf"/>
</dbReference>
<dbReference type="GO" id="GO:0006950">
    <property type="term" value="P:response to stress"/>
    <property type="evidence" value="ECO:0007669"/>
    <property type="project" value="TreeGrafter"/>
</dbReference>
<dbReference type="AlphaFoldDB" id="A0A0D0I115"/>
<dbReference type="SMART" id="SM00347">
    <property type="entry name" value="HTH_MARR"/>
    <property type="match status" value="1"/>
</dbReference>
<dbReference type="SUPFAM" id="SSF46785">
    <property type="entry name" value="Winged helix' DNA-binding domain"/>
    <property type="match status" value="1"/>
</dbReference>
<dbReference type="EMBL" id="JXSQ01000003">
    <property type="protein sequence ID" value="KIP53441.1"/>
    <property type="molecule type" value="Genomic_DNA"/>
</dbReference>
<gene>
    <name evidence="2" type="ORF">SD72_03650</name>
</gene>
<evidence type="ECO:0000313" key="3">
    <source>
        <dbReference type="Proteomes" id="UP000032120"/>
    </source>
</evidence>
<dbReference type="PANTHER" id="PTHR33164">
    <property type="entry name" value="TRANSCRIPTIONAL REGULATOR, MARR FAMILY"/>
    <property type="match status" value="1"/>
</dbReference>
<sequence>MARNEGLSDLRDCLVLAVVGDGAERTQLEISRSLGIDKTTLVAILDRLEKQGLLTREHLLTDRRVRIPSITPTGTAVLDRVMEARDRAVADRLNALPADEGAVLRTALWRIATAASS</sequence>